<dbReference type="Antibodypedia" id="34222">
    <property type="antibodies" value="85 antibodies from 24 providers"/>
</dbReference>
<keyword evidence="1" id="KW-0732">Signal</keyword>
<feature type="signal peptide" evidence="1">
    <location>
        <begin position="1"/>
        <end position="27"/>
    </location>
</feature>
<dbReference type="GeneTree" id="ENSGT00940000161384"/>
<evidence type="ECO:0000313" key="2">
    <source>
        <dbReference type="Ensembl" id="ENSMUSP00000125271.2"/>
    </source>
</evidence>
<dbReference type="ExpressionAtlas" id="E0CXI3">
    <property type="expression patterns" value="baseline and differential"/>
</dbReference>
<dbReference type="HOGENOM" id="CLU_3191140_0_0_1"/>
<dbReference type="VEuPathDB" id="HostDB:ENSMUSG00000004894"/>
<reference evidence="2" key="3">
    <citation type="submission" date="2025-08" db="UniProtKB">
        <authorList>
            <consortium name="Ensembl"/>
        </authorList>
    </citation>
    <scope>IDENTIFICATION</scope>
    <source>
        <strain evidence="2">C57BL/6J</strain>
    </source>
</reference>
<reference evidence="2 4" key="1">
    <citation type="journal article" date="2009" name="PLoS Biol.">
        <title>Lineage-specific biology revealed by a finished genome assembly of the mouse.</title>
        <authorList>
            <consortium name="Mouse Genome Sequencing Consortium"/>
            <person name="Church D.M."/>
            <person name="Goodstadt L."/>
            <person name="Hillier L.W."/>
            <person name="Zody M.C."/>
            <person name="Goldstein S."/>
            <person name="She X."/>
            <person name="Bult C.J."/>
            <person name="Agarwala R."/>
            <person name="Cherry J.L."/>
            <person name="DiCuccio M."/>
            <person name="Hlavina W."/>
            <person name="Kapustin Y."/>
            <person name="Meric P."/>
            <person name="Maglott D."/>
            <person name="Birtle Z."/>
            <person name="Marques A.C."/>
            <person name="Graves T."/>
            <person name="Zhou S."/>
            <person name="Teague B."/>
            <person name="Potamousis K."/>
            <person name="Churas C."/>
            <person name="Place M."/>
            <person name="Herschleb J."/>
            <person name="Runnheim R."/>
            <person name="Forrest D."/>
            <person name="Amos-Landgraf J."/>
            <person name="Schwartz D.C."/>
            <person name="Cheng Z."/>
            <person name="Lindblad-Toh K."/>
            <person name="Eichler E.E."/>
            <person name="Ponting C.P."/>
        </authorList>
    </citation>
    <scope>NUCLEOTIDE SEQUENCE [LARGE SCALE GENOMIC DNA]</scope>
    <source>
        <strain evidence="2 4">C57BL/6J</strain>
    </source>
</reference>
<proteinExistence type="predicted"/>
<dbReference type="MGI" id="MGI:2137300">
    <property type="gene designation" value="Hapln2"/>
</dbReference>
<protein>
    <submittedName>
        <fullName evidence="2">Hyaluronan and proteoglycan link protein 2</fullName>
    </submittedName>
</protein>
<feature type="chain" id="PRO_5003133298" evidence="1">
    <location>
        <begin position="28"/>
        <end position="46"/>
    </location>
</feature>
<keyword evidence="4" id="KW-1185">Reference proteome</keyword>
<accession>E0CXI3</accession>
<organism evidence="2 4">
    <name type="scientific">Mus musculus</name>
    <name type="common">Mouse</name>
    <dbReference type="NCBI Taxonomy" id="10090"/>
    <lineage>
        <taxon>Eukaryota</taxon>
        <taxon>Metazoa</taxon>
        <taxon>Chordata</taxon>
        <taxon>Craniata</taxon>
        <taxon>Vertebrata</taxon>
        <taxon>Euteleostomi</taxon>
        <taxon>Mammalia</taxon>
        <taxon>Eutheria</taxon>
        <taxon>Euarchontoglires</taxon>
        <taxon>Glires</taxon>
        <taxon>Rodentia</taxon>
        <taxon>Myomorpha</taxon>
        <taxon>Muroidea</taxon>
        <taxon>Muridae</taxon>
        <taxon>Murinae</taxon>
        <taxon>Mus</taxon>
        <taxon>Mus</taxon>
    </lineage>
</organism>
<name>E0CXI3_MOUSE</name>
<reference evidence="2 4" key="2">
    <citation type="journal article" date="2011" name="PLoS Biol.">
        <title>Modernizing reference genome assemblies.</title>
        <authorList>
            <person name="Church D.M."/>
            <person name="Schneider V.A."/>
            <person name="Graves T."/>
            <person name="Auger K."/>
            <person name="Cunningham F."/>
            <person name="Bouk N."/>
            <person name="Chen H.C."/>
            <person name="Agarwala R."/>
            <person name="McLaren W.M."/>
            <person name="Ritchie G.R."/>
            <person name="Albracht D."/>
            <person name="Kremitzki M."/>
            <person name="Rock S."/>
            <person name="Kotkiewicz H."/>
            <person name="Kremitzki C."/>
            <person name="Wollam A."/>
            <person name="Trani L."/>
            <person name="Fulton L."/>
            <person name="Fulton R."/>
            <person name="Matthews L."/>
            <person name="Whitehead S."/>
            <person name="Chow W."/>
            <person name="Torrance J."/>
            <person name="Dunn M."/>
            <person name="Harden G."/>
            <person name="Threadgold G."/>
            <person name="Wood J."/>
            <person name="Collins J."/>
            <person name="Heath P."/>
            <person name="Griffiths G."/>
            <person name="Pelan S."/>
            <person name="Grafham D."/>
            <person name="Eichler E.E."/>
            <person name="Weinstock G."/>
            <person name="Mardis E.R."/>
            <person name="Wilson R.K."/>
            <person name="Howe K."/>
            <person name="Flicek P."/>
            <person name="Hubbard T."/>
        </authorList>
    </citation>
    <scope>NUCLEOTIDE SEQUENCE [LARGE SCALE GENOMIC DNA]</scope>
    <source>
        <strain evidence="2 4">C57BL/6J</strain>
    </source>
</reference>
<gene>
    <name evidence="2 3" type="primary">Hapln2</name>
</gene>
<evidence type="ECO:0000256" key="1">
    <source>
        <dbReference type="SAM" id="SignalP"/>
    </source>
</evidence>
<sequence length="46" mass="5055">MPSRIPLPAFCCFLLPWAFTSFHKALGNPATKYAGAKWSPVSCGKR</sequence>
<evidence type="ECO:0000313" key="4">
    <source>
        <dbReference type="Proteomes" id="UP000000589"/>
    </source>
</evidence>
<dbReference type="Bgee" id="ENSMUSG00000004894">
    <property type="expression patterns" value="Expressed in lumbar subsegment of spinal cord and 58 other cell types or tissues"/>
</dbReference>
<reference evidence="2" key="4">
    <citation type="submission" date="2025-09" db="UniProtKB">
        <authorList>
            <consortium name="Ensembl"/>
        </authorList>
    </citation>
    <scope>IDENTIFICATION</scope>
    <source>
        <strain evidence="2">C57BL/6J</strain>
    </source>
</reference>
<dbReference type="AGR" id="MGI:2137300"/>
<dbReference type="Proteomes" id="UP000000589">
    <property type="component" value="Chromosome 3"/>
</dbReference>
<dbReference type="Ensembl" id="ENSMUST00000160150.2">
    <property type="protein sequence ID" value="ENSMUSP00000125271.2"/>
    <property type="gene ID" value="ENSMUSG00000004894.11"/>
</dbReference>
<evidence type="ECO:0000313" key="3">
    <source>
        <dbReference type="MGI" id="MGI:2137300"/>
    </source>
</evidence>
<dbReference type="AlphaFoldDB" id="E0CXI3"/>